<comment type="similarity">
    <text evidence="3 4">In the N-terminal section; belongs to the HFCD (homo-oligomeric flavin containing Cys decarboxylase) superfamily.</text>
</comment>
<dbReference type="GO" id="GO:0015937">
    <property type="term" value="P:coenzyme A biosynthetic process"/>
    <property type="evidence" value="ECO:0007669"/>
    <property type="project" value="UniProtKB-UniRule"/>
</dbReference>
<dbReference type="InterPro" id="IPR036551">
    <property type="entry name" value="Flavin_trans-like"/>
</dbReference>
<dbReference type="InterPro" id="IPR007085">
    <property type="entry name" value="DNA/pantothenate-metab_flavo_C"/>
</dbReference>
<comment type="function">
    <text evidence="4">Catalyzes two steps in the biosynthesis of coenzyme A. In the first step cysteine is conjugated to 4'-phosphopantothenate to form 4-phosphopantothenoylcysteine, in the latter compound is decarboxylated to form 4'-phosphopantotheine.</text>
</comment>
<dbReference type="RefSeq" id="WP_132560480.1">
    <property type="nucleotide sequence ID" value="NZ_SMBH01000003.1"/>
</dbReference>
<evidence type="ECO:0000259" key="6">
    <source>
        <dbReference type="Pfam" id="PF04127"/>
    </source>
</evidence>
<gene>
    <name evidence="3" type="primary">coaBC</name>
    <name evidence="7" type="ORF">EV132_103249</name>
</gene>
<dbReference type="GO" id="GO:0010181">
    <property type="term" value="F:FMN binding"/>
    <property type="evidence" value="ECO:0007669"/>
    <property type="project" value="UniProtKB-UniRule"/>
</dbReference>
<dbReference type="Pfam" id="PF04127">
    <property type="entry name" value="DFP"/>
    <property type="match status" value="1"/>
</dbReference>
<evidence type="ECO:0000256" key="4">
    <source>
        <dbReference type="RuleBase" id="RU364078"/>
    </source>
</evidence>
<dbReference type="EC" id="6.3.2.5" evidence="3"/>
<evidence type="ECO:0000259" key="5">
    <source>
        <dbReference type="Pfam" id="PF02441"/>
    </source>
</evidence>
<evidence type="ECO:0000313" key="7">
    <source>
        <dbReference type="EMBL" id="TCU18129.1"/>
    </source>
</evidence>
<keyword evidence="2 3" id="KW-0456">Lyase</keyword>
<dbReference type="InterPro" id="IPR035929">
    <property type="entry name" value="CoaB-like_sf"/>
</dbReference>
<dbReference type="AlphaFoldDB" id="A0A4R3QB65"/>
<organism evidence="7 8">
    <name type="scientific">Rhizobium sullae</name>
    <name type="common">Rhizobium hedysari</name>
    <dbReference type="NCBI Taxonomy" id="50338"/>
    <lineage>
        <taxon>Bacteria</taxon>
        <taxon>Pseudomonadati</taxon>
        <taxon>Pseudomonadota</taxon>
        <taxon>Alphaproteobacteria</taxon>
        <taxon>Hyphomicrobiales</taxon>
        <taxon>Rhizobiaceae</taxon>
        <taxon>Rhizobium/Agrobacterium group</taxon>
        <taxon>Rhizobium</taxon>
    </lineage>
</organism>
<evidence type="ECO:0000256" key="1">
    <source>
        <dbReference type="ARBA" id="ARBA00022793"/>
    </source>
</evidence>
<accession>A0A4R3QB65</accession>
<dbReference type="SUPFAM" id="SSF52507">
    <property type="entry name" value="Homo-oligomeric flavin-containing Cys decarboxylases, HFCD"/>
    <property type="match status" value="1"/>
</dbReference>
<dbReference type="GO" id="GO:0015941">
    <property type="term" value="P:pantothenate catabolic process"/>
    <property type="evidence" value="ECO:0007669"/>
    <property type="project" value="InterPro"/>
</dbReference>
<evidence type="ECO:0000313" key="8">
    <source>
        <dbReference type="Proteomes" id="UP000294576"/>
    </source>
</evidence>
<dbReference type="GO" id="GO:0071513">
    <property type="term" value="C:phosphopantothenoylcysteine decarboxylase complex"/>
    <property type="evidence" value="ECO:0007669"/>
    <property type="project" value="TreeGrafter"/>
</dbReference>
<comment type="cofactor">
    <cofactor evidence="3">
        <name>FMN</name>
        <dbReference type="ChEBI" id="CHEBI:58210"/>
    </cofactor>
    <text evidence="3">Binds 1 FMN per subunit.</text>
</comment>
<proteinExistence type="inferred from homology"/>
<comment type="pathway">
    <text evidence="3 4">Cofactor biosynthesis; coenzyme A biosynthesis; CoA from (R)-pantothenate: step 2/5.</text>
</comment>
<evidence type="ECO:0000256" key="2">
    <source>
        <dbReference type="ARBA" id="ARBA00023239"/>
    </source>
</evidence>
<evidence type="ECO:0000256" key="3">
    <source>
        <dbReference type="HAMAP-Rule" id="MF_02225"/>
    </source>
</evidence>
<feature type="domain" description="DNA/pantothenate metabolism flavoprotein C-terminal" evidence="6">
    <location>
        <begin position="188"/>
        <end position="397"/>
    </location>
</feature>
<dbReference type="GO" id="GO:0004633">
    <property type="term" value="F:phosphopantothenoylcysteine decarboxylase activity"/>
    <property type="evidence" value="ECO:0007669"/>
    <property type="project" value="UniProtKB-UniRule"/>
</dbReference>
<dbReference type="EMBL" id="SMBH01000003">
    <property type="protein sequence ID" value="TCU18129.1"/>
    <property type="molecule type" value="Genomic_DNA"/>
</dbReference>
<feature type="binding site" evidence="3">
    <location>
        <position position="341"/>
    </location>
    <ligand>
        <name>CTP</name>
        <dbReference type="ChEBI" id="CHEBI:37563"/>
    </ligand>
</feature>
<dbReference type="InterPro" id="IPR005252">
    <property type="entry name" value="CoaBC"/>
</dbReference>
<feature type="binding site" evidence="3">
    <location>
        <position position="327"/>
    </location>
    <ligand>
        <name>CTP</name>
        <dbReference type="ChEBI" id="CHEBI:37563"/>
    </ligand>
</feature>
<dbReference type="GO" id="GO:0046872">
    <property type="term" value="F:metal ion binding"/>
    <property type="evidence" value="ECO:0007669"/>
    <property type="project" value="UniProtKB-KW"/>
</dbReference>
<feature type="region of interest" description="Phosphopantothenoylcysteine decarboxylase" evidence="3">
    <location>
        <begin position="1"/>
        <end position="192"/>
    </location>
</feature>
<comment type="function">
    <text evidence="3">Catalyzes two sequential steps in the biosynthesis of coenzyme A. In the first step cysteine is conjugated to 4'-phosphopantothenate to form 4-phosphopantothenoylcysteine. In the second step the latter compound is decarboxylated to form 4'-phosphopantotheine.</text>
</comment>
<feature type="binding site" evidence="3">
    <location>
        <position position="345"/>
    </location>
    <ligand>
        <name>CTP</name>
        <dbReference type="ChEBI" id="CHEBI:37563"/>
    </ligand>
</feature>
<comment type="caution">
    <text evidence="3">Lacks conserved residue(s) required for the propagation of feature annotation.</text>
</comment>
<keyword evidence="3 4" id="KW-0288">FMN</keyword>
<protein>
    <recommendedName>
        <fullName evidence="3">Coenzyme A biosynthesis bifunctional protein CoaBC</fullName>
    </recommendedName>
    <alternativeName>
        <fullName evidence="3">DNA/pantothenate metabolism flavoprotein</fullName>
    </alternativeName>
    <alternativeName>
        <fullName evidence="3">Phosphopantothenoylcysteine synthetase/decarboxylase</fullName>
        <shortName evidence="3">PPCS-PPCDC</shortName>
    </alternativeName>
    <domain>
        <recommendedName>
            <fullName evidence="3">Phosphopantothenoylcysteine decarboxylase</fullName>
            <shortName evidence="3">PPC decarboxylase</shortName>
            <shortName evidence="3">PPC-DC</shortName>
            <ecNumber evidence="3">4.1.1.36</ecNumber>
        </recommendedName>
        <alternativeName>
            <fullName evidence="3">CoaC</fullName>
        </alternativeName>
    </domain>
    <domain>
        <recommendedName>
            <fullName evidence="3">Phosphopantothenate--cysteine ligase</fullName>
            <ecNumber evidence="3">6.3.2.5</ecNumber>
        </recommendedName>
        <alternativeName>
            <fullName evidence="3">CoaB</fullName>
        </alternativeName>
        <alternativeName>
            <fullName evidence="3">Phosphopantothenoylcysteine synthetase</fullName>
            <shortName evidence="3">PPC synthetase</shortName>
            <shortName evidence="3">PPC-S</shortName>
        </alternativeName>
    </domain>
</protein>
<keyword evidence="3" id="KW-0479">Metal-binding</keyword>
<dbReference type="UniPathway" id="UPA00241">
    <property type="reaction ID" value="UER00353"/>
</dbReference>
<feature type="domain" description="Flavoprotein" evidence="5">
    <location>
        <begin position="6"/>
        <end position="176"/>
    </location>
</feature>
<sequence length="403" mass="42742">MALSGKRILLIISGGIAAYKSLDLIRRLRERGTSVRPVMTKGAQEFVTPLAVGALAADHVFTDLFSRQDEQDVGHIRLARDCDLIVIAPATADLMAKMANGFADDLASTVLLATDRPVLAAPAMNPKMWSHAATKRNFDILKSDGIRFVGPMAGEMAESKEVGTGRMAEPLEIVAAAEALLDDGPKPLAGRRAIVTSGPTHEPIDPVRYIANRSSGRQGHAIAAALARLGADVTLVSGPVAIADPVSVRTIHVERAEEMRDAVLGALPADIAVMVAAVADWRVASAADQKIKKHPGESIPTLSLTENPDILKTVGHHTMRPKLVIGFAAETQDVESNAKAKLERKGADLIVANDVSAATGIMGGTRNSVKLVSRSGVEKWPDLAKEEVAEKLAALIAGRFRQE</sequence>
<keyword evidence="1 3" id="KW-0210">Decarboxylase</keyword>
<dbReference type="Gene3D" id="3.40.50.10300">
    <property type="entry name" value="CoaB-like"/>
    <property type="match status" value="1"/>
</dbReference>
<reference evidence="7 8" key="1">
    <citation type="submission" date="2019-03" db="EMBL/GenBank/DDBJ databases">
        <title>Genomic Encyclopedia of Type Strains, Phase IV (KMG-V): Genome sequencing to study the core and pangenomes of soil and plant-associated prokaryotes.</title>
        <authorList>
            <person name="Whitman W."/>
        </authorList>
    </citation>
    <scope>NUCLEOTIDE SEQUENCE [LARGE SCALE GENOMIC DNA]</scope>
    <source>
        <strain evidence="7 8">Hc14</strain>
    </source>
</reference>
<dbReference type="EC" id="4.1.1.36" evidence="3"/>
<comment type="catalytic activity">
    <reaction evidence="3 4">
        <text>N-[(R)-4-phosphopantothenoyl]-L-cysteine + H(+) = (R)-4'-phosphopantetheine + CO2</text>
        <dbReference type="Rhea" id="RHEA:16793"/>
        <dbReference type="ChEBI" id="CHEBI:15378"/>
        <dbReference type="ChEBI" id="CHEBI:16526"/>
        <dbReference type="ChEBI" id="CHEBI:59458"/>
        <dbReference type="ChEBI" id="CHEBI:61723"/>
        <dbReference type="EC" id="4.1.1.36"/>
    </reaction>
</comment>
<comment type="cofactor">
    <cofactor evidence="3">
        <name>Mg(2+)</name>
        <dbReference type="ChEBI" id="CHEBI:18420"/>
    </cofactor>
</comment>
<feature type="region of interest" description="Phosphopantothenate--cysteine ligase" evidence="3">
    <location>
        <begin position="193"/>
        <end position="403"/>
    </location>
</feature>
<keyword evidence="3 4" id="KW-0285">Flavoprotein</keyword>
<dbReference type="PANTHER" id="PTHR14359:SF6">
    <property type="entry name" value="PHOSPHOPANTOTHENOYLCYSTEINE DECARBOXYLASE"/>
    <property type="match status" value="1"/>
</dbReference>
<dbReference type="GO" id="GO:0004632">
    <property type="term" value="F:phosphopantothenate--cysteine ligase activity"/>
    <property type="evidence" value="ECO:0007669"/>
    <property type="project" value="UniProtKB-UniRule"/>
</dbReference>
<dbReference type="NCBIfam" id="TIGR00521">
    <property type="entry name" value="coaBC_dfp"/>
    <property type="match status" value="1"/>
</dbReference>
<feature type="binding site" evidence="3">
    <location>
        <begin position="308"/>
        <end position="311"/>
    </location>
    <ligand>
        <name>CTP</name>
        <dbReference type="ChEBI" id="CHEBI:37563"/>
    </ligand>
</feature>
<dbReference type="Pfam" id="PF02441">
    <property type="entry name" value="Flavoprotein"/>
    <property type="match status" value="1"/>
</dbReference>
<feature type="binding site" evidence="3">
    <location>
        <position position="280"/>
    </location>
    <ligand>
        <name>CTP</name>
        <dbReference type="ChEBI" id="CHEBI:37563"/>
    </ligand>
</feature>
<dbReference type="Gene3D" id="3.40.50.1950">
    <property type="entry name" value="Flavin prenyltransferase-like"/>
    <property type="match status" value="1"/>
</dbReference>
<dbReference type="HAMAP" id="MF_02225">
    <property type="entry name" value="CoaBC"/>
    <property type="match status" value="1"/>
</dbReference>
<feature type="binding site" evidence="3">
    <location>
        <position position="290"/>
    </location>
    <ligand>
        <name>CTP</name>
        <dbReference type="ChEBI" id="CHEBI:37563"/>
    </ligand>
</feature>
<keyword evidence="3" id="KW-0511">Multifunctional enzyme</keyword>
<comment type="catalytic activity">
    <reaction evidence="3 4">
        <text>(R)-4'-phosphopantothenate + L-cysteine + CTP = N-[(R)-4-phosphopantothenoyl]-L-cysteine + CMP + diphosphate + H(+)</text>
        <dbReference type="Rhea" id="RHEA:19397"/>
        <dbReference type="ChEBI" id="CHEBI:10986"/>
        <dbReference type="ChEBI" id="CHEBI:15378"/>
        <dbReference type="ChEBI" id="CHEBI:33019"/>
        <dbReference type="ChEBI" id="CHEBI:35235"/>
        <dbReference type="ChEBI" id="CHEBI:37563"/>
        <dbReference type="ChEBI" id="CHEBI:59458"/>
        <dbReference type="ChEBI" id="CHEBI:60377"/>
        <dbReference type="EC" id="6.3.2.5"/>
    </reaction>
</comment>
<dbReference type="PANTHER" id="PTHR14359">
    <property type="entry name" value="HOMO-OLIGOMERIC FLAVIN CONTAINING CYS DECARBOXYLASE FAMILY"/>
    <property type="match status" value="1"/>
</dbReference>
<comment type="caution">
    <text evidence="7">The sequence shown here is derived from an EMBL/GenBank/DDBJ whole genome shotgun (WGS) entry which is preliminary data.</text>
</comment>
<keyword evidence="3 4" id="KW-0436">Ligase</keyword>
<dbReference type="InterPro" id="IPR003382">
    <property type="entry name" value="Flavoprotein"/>
</dbReference>
<dbReference type="Proteomes" id="UP000294576">
    <property type="component" value="Unassembled WGS sequence"/>
</dbReference>
<comment type="pathway">
    <text evidence="3 4">Cofactor biosynthesis; coenzyme A biosynthesis; CoA from (R)-pantothenate: step 3/5.</text>
</comment>
<name>A0A4R3QB65_RHISU</name>
<keyword evidence="3" id="KW-0460">Magnesium</keyword>
<dbReference type="SUPFAM" id="SSF102645">
    <property type="entry name" value="CoaB-like"/>
    <property type="match status" value="1"/>
</dbReference>
<comment type="similarity">
    <text evidence="3 4">In the C-terminal section; belongs to the PPC synthetase family.</text>
</comment>